<protein>
    <submittedName>
        <fullName evidence="3">F-box family protein</fullName>
    </submittedName>
</protein>
<dbReference type="SUPFAM" id="SSF81383">
    <property type="entry name" value="F-box domain"/>
    <property type="match status" value="1"/>
</dbReference>
<sequence length="110" mass="12449">SSSSPRKTQLHDLPQDLLIRIVCRVEHDDLKRLMLVSTAMKEAGLTAKELHFAFSTPKTRRRPLNFTKAEEDLRYSDDESEAPNAPGKSRLGRIRLLTSEKLASITVSLF</sequence>
<proteinExistence type="predicted"/>
<reference evidence="3 4" key="1">
    <citation type="journal article" date="2013" name="BMC Genomics">
        <title>The miniature genome of a carnivorous plant Genlisea aurea contains a low number of genes and short non-coding sequences.</title>
        <authorList>
            <person name="Leushkin E.V."/>
            <person name="Sutormin R.A."/>
            <person name="Nabieva E.R."/>
            <person name="Penin A.A."/>
            <person name="Kondrashov A.S."/>
            <person name="Logacheva M.D."/>
        </authorList>
    </citation>
    <scope>NUCLEOTIDE SEQUENCE [LARGE SCALE GENOMIC DNA]</scope>
</reference>
<evidence type="ECO:0000256" key="1">
    <source>
        <dbReference type="SAM" id="MobiDB-lite"/>
    </source>
</evidence>
<feature type="compositionally biased region" description="Basic and acidic residues" evidence="1">
    <location>
        <begin position="68"/>
        <end position="77"/>
    </location>
</feature>
<dbReference type="CDD" id="cd09917">
    <property type="entry name" value="F-box_SF"/>
    <property type="match status" value="1"/>
</dbReference>
<dbReference type="InterPro" id="IPR045286">
    <property type="entry name" value="FBS1-like"/>
</dbReference>
<keyword evidence="4" id="KW-1185">Reference proteome</keyword>
<dbReference type="PANTHER" id="PTHR34049">
    <property type="entry name" value="F-BOX PROTEIN SKIP27"/>
    <property type="match status" value="1"/>
</dbReference>
<evidence type="ECO:0000259" key="2">
    <source>
        <dbReference type="Pfam" id="PF00646"/>
    </source>
</evidence>
<dbReference type="Proteomes" id="UP000015453">
    <property type="component" value="Unassembled WGS sequence"/>
</dbReference>
<dbReference type="Pfam" id="PF00646">
    <property type="entry name" value="F-box"/>
    <property type="match status" value="1"/>
</dbReference>
<accession>S8D3E7</accession>
<organism evidence="3 4">
    <name type="scientific">Genlisea aurea</name>
    <dbReference type="NCBI Taxonomy" id="192259"/>
    <lineage>
        <taxon>Eukaryota</taxon>
        <taxon>Viridiplantae</taxon>
        <taxon>Streptophyta</taxon>
        <taxon>Embryophyta</taxon>
        <taxon>Tracheophyta</taxon>
        <taxon>Spermatophyta</taxon>
        <taxon>Magnoliopsida</taxon>
        <taxon>eudicotyledons</taxon>
        <taxon>Gunneridae</taxon>
        <taxon>Pentapetalae</taxon>
        <taxon>asterids</taxon>
        <taxon>lamiids</taxon>
        <taxon>Lamiales</taxon>
        <taxon>Lentibulariaceae</taxon>
        <taxon>Genlisea</taxon>
    </lineage>
</organism>
<dbReference type="EMBL" id="AUSU01000265">
    <property type="protein sequence ID" value="EPS73870.1"/>
    <property type="molecule type" value="Genomic_DNA"/>
</dbReference>
<feature type="non-terminal residue" evidence="3">
    <location>
        <position position="1"/>
    </location>
</feature>
<name>S8D3E7_9LAMI</name>
<comment type="caution">
    <text evidence="3">The sequence shown here is derived from an EMBL/GenBank/DDBJ whole genome shotgun (WGS) entry which is preliminary data.</text>
</comment>
<evidence type="ECO:0000313" key="4">
    <source>
        <dbReference type="Proteomes" id="UP000015453"/>
    </source>
</evidence>
<dbReference type="AlphaFoldDB" id="S8D3E7"/>
<dbReference type="InterPro" id="IPR001810">
    <property type="entry name" value="F-box_dom"/>
</dbReference>
<dbReference type="OrthoDB" id="786450at2759"/>
<feature type="domain" description="F-box" evidence="2">
    <location>
        <begin position="10"/>
        <end position="42"/>
    </location>
</feature>
<dbReference type="PANTHER" id="PTHR34049:SF1">
    <property type="entry name" value="F-BOX PROTEIN SKIP27"/>
    <property type="match status" value="1"/>
</dbReference>
<evidence type="ECO:0000313" key="3">
    <source>
        <dbReference type="EMBL" id="EPS73870.1"/>
    </source>
</evidence>
<dbReference type="InterPro" id="IPR036047">
    <property type="entry name" value="F-box-like_dom_sf"/>
</dbReference>
<feature type="region of interest" description="Disordered" evidence="1">
    <location>
        <begin position="63"/>
        <end position="90"/>
    </location>
</feature>
<gene>
    <name evidence="3" type="ORF">M569_00889</name>
</gene>
<feature type="non-terminal residue" evidence="3">
    <location>
        <position position="110"/>
    </location>
</feature>